<evidence type="ECO:0000256" key="1">
    <source>
        <dbReference type="ARBA" id="ARBA00004651"/>
    </source>
</evidence>
<dbReference type="InterPro" id="IPR000515">
    <property type="entry name" value="MetI-like"/>
</dbReference>
<evidence type="ECO:0000256" key="4">
    <source>
        <dbReference type="ARBA" id="ARBA00022692"/>
    </source>
</evidence>
<evidence type="ECO:0000313" key="10">
    <source>
        <dbReference type="Proteomes" id="UP000325684"/>
    </source>
</evidence>
<evidence type="ECO:0000256" key="7">
    <source>
        <dbReference type="RuleBase" id="RU363032"/>
    </source>
</evidence>
<comment type="subcellular location">
    <subcellularLocation>
        <location evidence="1 7">Cell membrane</location>
        <topology evidence="1 7">Multi-pass membrane protein</topology>
    </subcellularLocation>
</comment>
<dbReference type="InterPro" id="IPR035906">
    <property type="entry name" value="MetI-like_sf"/>
</dbReference>
<feature type="domain" description="ABC transmembrane type-1" evidence="8">
    <location>
        <begin position="96"/>
        <end position="281"/>
    </location>
</feature>
<keyword evidence="5 7" id="KW-1133">Transmembrane helix</keyword>
<evidence type="ECO:0000256" key="5">
    <source>
        <dbReference type="ARBA" id="ARBA00022989"/>
    </source>
</evidence>
<feature type="transmembrane region" description="Helical" evidence="7">
    <location>
        <begin position="94"/>
        <end position="120"/>
    </location>
</feature>
<dbReference type="PROSITE" id="PS50928">
    <property type="entry name" value="ABC_TM1"/>
    <property type="match status" value="1"/>
</dbReference>
<gene>
    <name evidence="9" type="ORF">FEZ63_20430</name>
</gene>
<dbReference type="SUPFAM" id="SSF161098">
    <property type="entry name" value="MetI-like"/>
    <property type="match status" value="1"/>
</dbReference>
<keyword evidence="2 7" id="KW-0813">Transport</keyword>
<dbReference type="PANTHER" id="PTHR43386">
    <property type="entry name" value="OLIGOPEPTIDE TRANSPORT SYSTEM PERMEASE PROTEIN APPC"/>
    <property type="match status" value="1"/>
</dbReference>
<dbReference type="CDD" id="cd06261">
    <property type="entry name" value="TM_PBP2"/>
    <property type="match status" value="1"/>
</dbReference>
<keyword evidence="10" id="KW-1185">Reference proteome</keyword>
<keyword evidence="4 7" id="KW-0812">Transmembrane</keyword>
<evidence type="ECO:0000256" key="3">
    <source>
        <dbReference type="ARBA" id="ARBA00022475"/>
    </source>
</evidence>
<dbReference type="Pfam" id="PF12911">
    <property type="entry name" value="OppC_N"/>
    <property type="match status" value="1"/>
</dbReference>
<proteinExistence type="inferred from homology"/>
<dbReference type="EMBL" id="VCMV01000049">
    <property type="protein sequence ID" value="KAB0265024.1"/>
    <property type="molecule type" value="Genomic_DNA"/>
</dbReference>
<comment type="similarity">
    <text evidence="7">Belongs to the binding-protein-dependent transport system permease family.</text>
</comment>
<feature type="transmembrane region" description="Helical" evidence="7">
    <location>
        <begin position="140"/>
        <end position="167"/>
    </location>
</feature>
<evidence type="ECO:0000256" key="6">
    <source>
        <dbReference type="ARBA" id="ARBA00023136"/>
    </source>
</evidence>
<dbReference type="GO" id="GO:0055085">
    <property type="term" value="P:transmembrane transport"/>
    <property type="evidence" value="ECO:0007669"/>
    <property type="project" value="InterPro"/>
</dbReference>
<feature type="transmembrane region" description="Helical" evidence="7">
    <location>
        <begin position="261"/>
        <end position="281"/>
    </location>
</feature>
<protein>
    <submittedName>
        <fullName evidence="9">ABC transporter permease</fullName>
    </submittedName>
</protein>
<dbReference type="Proteomes" id="UP000325684">
    <property type="component" value="Unassembled WGS sequence"/>
</dbReference>
<sequence length="294" mass="31476">MRAQTETIAGERQTRHLPRWMRHTGLTAGAVILVIIVLMGVFAPLLAPQDPYEQNLLARIVPPVWYEGGSWEHPLGTDHLGRDYLARLLYGARVSVFIGVTVAFVSGIIGTVLGVTAGYFGGKTDVVISFLITARLALPVILVALAIVALFGSSLTVVVSVLGLLLWDRFALVMRATTQQIRDADFVMAAKVQGASTLQIIVQEILPNVATNLTVVATLEIAQAIVLEAALSFLGLGVPPPLPSWGLMLAEGKSFILFDPWLITIPGVLLFGLVLAINLVGDGLRDVTAPDSRN</sequence>
<reference evidence="9 10" key="1">
    <citation type="journal article" date="2019" name="Microorganisms">
        <title>Genome Insights into the Novel Species Microvirga brassicacearum, a Rapeseed Endophyte with Biotechnological Potential.</title>
        <authorList>
            <person name="Jimenez-Gomez A."/>
            <person name="Saati-Santamaria Z."/>
            <person name="Igual J.M."/>
            <person name="Rivas R."/>
            <person name="Mateos P.F."/>
            <person name="Garcia-Fraile P."/>
        </authorList>
    </citation>
    <scope>NUCLEOTIDE SEQUENCE [LARGE SCALE GENOMIC DNA]</scope>
    <source>
        <strain evidence="9 10">CDVBN77</strain>
    </source>
</reference>
<dbReference type="RefSeq" id="WP_150947954.1">
    <property type="nucleotide sequence ID" value="NZ_VCMV01000049.1"/>
</dbReference>
<evidence type="ECO:0000259" key="8">
    <source>
        <dbReference type="PROSITE" id="PS50928"/>
    </source>
</evidence>
<organism evidence="9 10">
    <name type="scientific">Microvirga brassicacearum</name>
    <dbReference type="NCBI Taxonomy" id="2580413"/>
    <lineage>
        <taxon>Bacteria</taxon>
        <taxon>Pseudomonadati</taxon>
        <taxon>Pseudomonadota</taxon>
        <taxon>Alphaproteobacteria</taxon>
        <taxon>Hyphomicrobiales</taxon>
        <taxon>Methylobacteriaceae</taxon>
        <taxon>Microvirga</taxon>
    </lineage>
</organism>
<dbReference type="AlphaFoldDB" id="A0A5N3P5L6"/>
<feature type="transmembrane region" description="Helical" evidence="7">
    <location>
        <begin position="26"/>
        <end position="47"/>
    </location>
</feature>
<dbReference type="OrthoDB" id="9766870at2"/>
<evidence type="ECO:0000313" key="9">
    <source>
        <dbReference type="EMBL" id="KAB0265024.1"/>
    </source>
</evidence>
<evidence type="ECO:0000256" key="2">
    <source>
        <dbReference type="ARBA" id="ARBA00022448"/>
    </source>
</evidence>
<dbReference type="GO" id="GO:0005886">
    <property type="term" value="C:plasma membrane"/>
    <property type="evidence" value="ECO:0007669"/>
    <property type="project" value="UniProtKB-SubCell"/>
</dbReference>
<accession>A0A5N3P5L6</accession>
<name>A0A5N3P5L6_9HYPH</name>
<dbReference type="Pfam" id="PF00528">
    <property type="entry name" value="BPD_transp_1"/>
    <property type="match status" value="1"/>
</dbReference>
<keyword evidence="6 7" id="KW-0472">Membrane</keyword>
<keyword evidence="3" id="KW-1003">Cell membrane</keyword>
<dbReference type="InterPro" id="IPR050366">
    <property type="entry name" value="BP-dependent_transpt_permease"/>
</dbReference>
<dbReference type="InterPro" id="IPR025966">
    <property type="entry name" value="OppC_N"/>
</dbReference>
<comment type="caution">
    <text evidence="9">The sequence shown here is derived from an EMBL/GenBank/DDBJ whole genome shotgun (WGS) entry which is preliminary data.</text>
</comment>
<dbReference type="Gene3D" id="1.10.3720.10">
    <property type="entry name" value="MetI-like"/>
    <property type="match status" value="1"/>
</dbReference>
<dbReference type="PANTHER" id="PTHR43386:SF25">
    <property type="entry name" value="PEPTIDE ABC TRANSPORTER PERMEASE PROTEIN"/>
    <property type="match status" value="1"/>
</dbReference>